<protein>
    <submittedName>
        <fullName evidence="5">Pre-mRNA-splicing factor cwf19</fullName>
    </submittedName>
</protein>
<dbReference type="GO" id="GO:0071014">
    <property type="term" value="C:post-mRNA release spliceosomal complex"/>
    <property type="evidence" value="ECO:0007669"/>
    <property type="project" value="TreeGrafter"/>
</dbReference>
<feature type="compositionally biased region" description="Basic and acidic residues" evidence="2">
    <location>
        <begin position="68"/>
        <end position="79"/>
    </location>
</feature>
<reference evidence="5 6" key="1">
    <citation type="journal article" date="2018" name="BMC Genomics">
        <title>Comparative genome analyses reveal sequence features reflecting distinct modes of host-adaptation between dicot and monocot powdery mildew.</title>
        <authorList>
            <person name="Wu Y."/>
            <person name="Ma X."/>
            <person name="Pan Z."/>
            <person name="Kale S.D."/>
            <person name="Song Y."/>
            <person name="King H."/>
            <person name="Zhang Q."/>
            <person name="Presley C."/>
            <person name="Deng X."/>
            <person name="Wei C.I."/>
            <person name="Xiao S."/>
        </authorList>
    </citation>
    <scope>NUCLEOTIDE SEQUENCE [LARGE SCALE GENOMIC DNA]</scope>
    <source>
        <strain evidence="5">UMSG1</strain>
    </source>
</reference>
<comment type="caution">
    <text evidence="5">The sequence shown here is derived from an EMBL/GenBank/DDBJ whole genome shotgun (WGS) entry which is preliminary data.</text>
</comment>
<feature type="region of interest" description="Disordered" evidence="2">
    <location>
        <begin position="262"/>
        <end position="285"/>
    </location>
</feature>
<evidence type="ECO:0000256" key="2">
    <source>
        <dbReference type="SAM" id="MobiDB-lite"/>
    </source>
</evidence>
<proteinExistence type="inferred from homology"/>
<dbReference type="InterPro" id="IPR006767">
    <property type="entry name" value="Cwf19-like_C_dom-2"/>
</dbReference>
<evidence type="ECO:0000259" key="4">
    <source>
        <dbReference type="Pfam" id="PF04677"/>
    </source>
</evidence>
<feature type="domain" description="Cwf19-like C-terminal" evidence="4">
    <location>
        <begin position="444"/>
        <end position="569"/>
    </location>
</feature>
<sequence>MDSLEEFEKQLAQEKINEQKILESRLSIHQEKNTGRQGHEKDRHHHHHHRRHHHRKPSERHRNKRSKLNHEEEDHEKNKISNSEENNDEEKKKTRIQDKPRIKRDDWMEAPPTIDSGYAYKRTDDRKSGTDSSTSRLDYKINISKNELNLSLLDNTNTYDAIEKVNIVDSENPQCVSYKMGDAGSQWRMTKLRAVYTQARKSGKPVDEIAIERYDNLQEFDHAREEQLEVERRKIFGEGYIWKEKPTGEIFRQRGVDQNSEITARKGSIDSKNKEESLSHTTENKLNTENHVEITLDLTELNRMKAQLIKARLKKSDKVSKLEEDYSMAMKEYSENSSKPTIITLGHMENRMLAGTRDEVIPINNKKGRERGLVKDNEDMSIDDMVREERRTKGQHGGDSLRAAESIAKDSKFETDLDYMDDNASRLAKRVQKSNISLKNIAINDWQKWNHALEHCQLCHHEEKNIPSVAPVISLATRVFLTLPTEPELSEGGAVIVPLQHRTNLLECDDDEWEEIRNFMKCLTRMYHEQGRDIIFYENAAVPHKKRHAAMQAIPIPYSLGEIAPAFFKEAICSSDEEWTQHRKIIDTAARSRQGLGKNAFRQMIAKEMPYFHVWFDLNGGLGHIVEDSHRWPKGDLFARQIIGGMLDIEPGLIRKQGRWVTNDKRISSFKARWRKFDWTNVLLND</sequence>
<evidence type="ECO:0000256" key="1">
    <source>
        <dbReference type="ARBA" id="ARBA00006795"/>
    </source>
</evidence>
<dbReference type="PANTHER" id="PTHR12072">
    <property type="entry name" value="CWF19, CELL CYCLE CONTROL PROTEIN"/>
    <property type="match status" value="1"/>
</dbReference>
<dbReference type="GO" id="GO:0000398">
    <property type="term" value="P:mRNA splicing, via spliceosome"/>
    <property type="evidence" value="ECO:0007669"/>
    <property type="project" value="TreeGrafter"/>
</dbReference>
<feature type="region of interest" description="Disordered" evidence="2">
    <location>
        <begin position="16"/>
        <end position="134"/>
    </location>
</feature>
<organism evidence="5 6">
    <name type="scientific">Golovinomyces cichoracearum</name>
    <dbReference type="NCBI Taxonomy" id="62708"/>
    <lineage>
        <taxon>Eukaryota</taxon>
        <taxon>Fungi</taxon>
        <taxon>Dikarya</taxon>
        <taxon>Ascomycota</taxon>
        <taxon>Pezizomycotina</taxon>
        <taxon>Leotiomycetes</taxon>
        <taxon>Erysiphales</taxon>
        <taxon>Erysiphaceae</taxon>
        <taxon>Golovinomyces</taxon>
    </lineage>
</organism>
<feature type="compositionally biased region" description="Basic and acidic residues" evidence="2">
    <location>
        <begin position="89"/>
        <end position="107"/>
    </location>
</feature>
<accession>A0A420IG60</accession>
<name>A0A420IG60_9PEZI</name>
<dbReference type="Proteomes" id="UP000285326">
    <property type="component" value="Unassembled WGS sequence"/>
</dbReference>
<feature type="compositionally biased region" description="Basic and acidic residues" evidence="2">
    <location>
        <begin position="16"/>
        <end position="41"/>
    </location>
</feature>
<dbReference type="EMBL" id="MCBS01024392">
    <property type="protein sequence ID" value="RKF73530.1"/>
    <property type="molecule type" value="Genomic_DNA"/>
</dbReference>
<comment type="similarity">
    <text evidence="1">Belongs to the CWF19 family.</text>
</comment>
<dbReference type="Pfam" id="PF04677">
    <property type="entry name" value="CwfJ_C_1"/>
    <property type="match status" value="1"/>
</dbReference>
<feature type="compositionally biased region" description="Basic and acidic residues" evidence="2">
    <location>
        <begin position="263"/>
        <end position="285"/>
    </location>
</feature>
<feature type="domain" description="Cwf19-like protein C-terminal" evidence="3">
    <location>
        <begin position="578"/>
        <end position="680"/>
    </location>
</feature>
<dbReference type="AlphaFoldDB" id="A0A420IG60"/>
<gene>
    <name evidence="5" type="ORF">GcM1_243014</name>
</gene>
<evidence type="ECO:0000313" key="6">
    <source>
        <dbReference type="Proteomes" id="UP000285326"/>
    </source>
</evidence>
<feature type="compositionally biased region" description="Basic residues" evidence="2">
    <location>
        <begin position="42"/>
        <end position="67"/>
    </location>
</feature>
<dbReference type="Pfam" id="PF04676">
    <property type="entry name" value="CwfJ_C_2"/>
    <property type="match status" value="1"/>
</dbReference>
<dbReference type="InterPro" id="IPR006768">
    <property type="entry name" value="Cwf19-like_C_dom-1"/>
</dbReference>
<dbReference type="PANTHER" id="PTHR12072:SF5">
    <property type="entry name" value="CWF19-LIKE PROTEIN 2"/>
    <property type="match status" value="1"/>
</dbReference>
<dbReference type="InterPro" id="IPR040194">
    <property type="entry name" value="Cwf19-like"/>
</dbReference>
<evidence type="ECO:0000313" key="5">
    <source>
        <dbReference type="EMBL" id="RKF73530.1"/>
    </source>
</evidence>
<evidence type="ECO:0000259" key="3">
    <source>
        <dbReference type="Pfam" id="PF04676"/>
    </source>
</evidence>